<sequence>MINYTPEPIAEQFILDDRKQTFILGPVGSAKTTAILFKIVHRAQLQAPSPLDGIRRTRWVIVRNTGTQLKDTTIKSWLTWFPAGMAGQWVGGFGNTFLLKFGDVEAEVLFRPLDGPDDVRRVLSLEVTGAILDEFVEIPQQIVEALDGRCGRYPSAKDGGATWWGMWGASNPGNEDSWWHDWLYEAWPDDHTGAAKAKKLGYYQQPSGFSPHAENVNNLPGGPGYYQELAIGKDENWVKQFIEVQWGYSLKGKPVYKAFNPEIHVANRPLIYNPYLPLIMGFDAGLTPAATFGQQDPHGRVLVLRELTSENMGARRFARDKVLPMLRMNFPSCELLVAADPAVNQRAQTDERSVRQILEQELGVRVRPASSNSLADRLDATNDYLCRLTDVGPAFLIDPSCTDLIRGFKSGYRYSVSNKGQTADAPEKNSFSHVHDACQYMCMEFRGGQIRDARRRRTATVGFGRQHNSYVY</sequence>
<dbReference type="EMBL" id="MT143896">
    <property type="protein sequence ID" value="QJH92491.1"/>
    <property type="molecule type" value="Genomic_DNA"/>
</dbReference>
<gene>
    <name evidence="1" type="ORF">MM171A00102_0044</name>
    <name evidence="2" type="ORF">MM171B00096_0053</name>
</gene>
<proteinExistence type="predicted"/>
<reference evidence="1" key="1">
    <citation type="submission" date="2020-03" db="EMBL/GenBank/DDBJ databases">
        <title>The deep terrestrial virosphere.</title>
        <authorList>
            <person name="Holmfeldt K."/>
            <person name="Nilsson E."/>
            <person name="Simone D."/>
            <person name="Lopez-Fernandez M."/>
            <person name="Wu X."/>
            <person name="de Brujin I."/>
            <person name="Lundin D."/>
            <person name="Andersson A."/>
            <person name="Bertilsson S."/>
            <person name="Dopson M."/>
        </authorList>
    </citation>
    <scope>NUCLEOTIDE SEQUENCE</scope>
    <source>
        <strain evidence="1">MM171A00102</strain>
        <strain evidence="2">MM171B00096</strain>
    </source>
</reference>
<organism evidence="1">
    <name type="scientific">viral metagenome</name>
    <dbReference type="NCBI Taxonomy" id="1070528"/>
    <lineage>
        <taxon>unclassified sequences</taxon>
        <taxon>metagenomes</taxon>
        <taxon>organismal metagenomes</taxon>
    </lineage>
</organism>
<evidence type="ECO:0000313" key="1">
    <source>
        <dbReference type="EMBL" id="QJB01485.1"/>
    </source>
</evidence>
<dbReference type="AlphaFoldDB" id="A0A6M3M777"/>
<dbReference type="Gene3D" id="3.30.420.280">
    <property type="match status" value="1"/>
</dbReference>
<name>A0A6M3M777_9ZZZZ</name>
<dbReference type="Gene3D" id="3.40.50.300">
    <property type="entry name" value="P-loop containing nucleotide triphosphate hydrolases"/>
    <property type="match status" value="1"/>
</dbReference>
<evidence type="ECO:0000313" key="2">
    <source>
        <dbReference type="EMBL" id="QJH92491.1"/>
    </source>
</evidence>
<dbReference type="InterPro" id="IPR027417">
    <property type="entry name" value="P-loop_NTPase"/>
</dbReference>
<accession>A0A6M3M777</accession>
<dbReference type="EMBL" id="MT143709">
    <property type="protein sequence ID" value="QJB01485.1"/>
    <property type="molecule type" value="Genomic_DNA"/>
</dbReference>
<protein>
    <submittedName>
        <fullName evidence="1">Putative terminase</fullName>
    </submittedName>
</protein>